<proteinExistence type="predicted"/>
<sequence length="169" mass="19636">MHYSNNTPESLQQVIDQLERPRDQPSPTPVVFDNLGRAVNENSKISGRPDFLVTLEMHDGTQKPIILVEDKIRNRRKARTQILQYMNDFPSGDNQPLLGMLFILDKKGLHLSLFQRSQNGEVAIVHSFIRQSHSQSQEKIWFSPLDPFVHRHIVETVDHALRYRETENN</sequence>
<protein>
    <submittedName>
        <fullName evidence="1">Uncharacterized protein</fullName>
    </submittedName>
</protein>
<accession>A0A8H5CGD6</accession>
<reference evidence="1 2" key="1">
    <citation type="journal article" date="2020" name="ISME J.">
        <title>Uncovering the hidden diversity of litter-decomposition mechanisms in mushroom-forming fungi.</title>
        <authorList>
            <person name="Floudas D."/>
            <person name="Bentzer J."/>
            <person name="Ahren D."/>
            <person name="Johansson T."/>
            <person name="Persson P."/>
            <person name="Tunlid A."/>
        </authorList>
    </citation>
    <scope>NUCLEOTIDE SEQUENCE [LARGE SCALE GENOMIC DNA]</scope>
    <source>
        <strain evidence="1 2">CBS 291.85</strain>
    </source>
</reference>
<keyword evidence="2" id="KW-1185">Reference proteome</keyword>
<organism evidence="1 2">
    <name type="scientific">Tetrapyrgos nigripes</name>
    <dbReference type="NCBI Taxonomy" id="182062"/>
    <lineage>
        <taxon>Eukaryota</taxon>
        <taxon>Fungi</taxon>
        <taxon>Dikarya</taxon>
        <taxon>Basidiomycota</taxon>
        <taxon>Agaricomycotina</taxon>
        <taxon>Agaricomycetes</taxon>
        <taxon>Agaricomycetidae</taxon>
        <taxon>Agaricales</taxon>
        <taxon>Marasmiineae</taxon>
        <taxon>Marasmiaceae</taxon>
        <taxon>Tetrapyrgos</taxon>
    </lineage>
</organism>
<comment type="caution">
    <text evidence="1">The sequence shown here is derived from an EMBL/GenBank/DDBJ whole genome shotgun (WGS) entry which is preliminary data.</text>
</comment>
<dbReference type="EMBL" id="JAACJM010000169">
    <property type="protein sequence ID" value="KAF5341270.1"/>
    <property type="molecule type" value="Genomic_DNA"/>
</dbReference>
<dbReference type="Proteomes" id="UP000559256">
    <property type="component" value="Unassembled WGS sequence"/>
</dbReference>
<evidence type="ECO:0000313" key="1">
    <source>
        <dbReference type="EMBL" id="KAF5341270.1"/>
    </source>
</evidence>
<evidence type="ECO:0000313" key="2">
    <source>
        <dbReference type="Proteomes" id="UP000559256"/>
    </source>
</evidence>
<gene>
    <name evidence="1" type="ORF">D9758_017630</name>
</gene>
<dbReference type="AlphaFoldDB" id="A0A8H5CGD6"/>
<name>A0A8H5CGD6_9AGAR</name>